<dbReference type="AlphaFoldDB" id="A0A8S9HZ74"/>
<feature type="region of interest" description="Disordered" evidence="1">
    <location>
        <begin position="151"/>
        <end position="179"/>
    </location>
</feature>
<feature type="compositionally biased region" description="Basic and acidic residues" evidence="1">
    <location>
        <begin position="169"/>
        <end position="179"/>
    </location>
</feature>
<evidence type="ECO:0000256" key="1">
    <source>
        <dbReference type="SAM" id="MobiDB-lite"/>
    </source>
</evidence>
<proteinExistence type="predicted"/>
<dbReference type="EMBL" id="QGKY02001250">
    <property type="protein sequence ID" value="KAF2562142.1"/>
    <property type="molecule type" value="Genomic_DNA"/>
</dbReference>
<reference evidence="2" key="1">
    <citation type="submission" date="2019-12" db="EMBL/GenBank/DDBJ databases">
        <title>Genome sequencing and annotation of Brassica cretica.</title>
        <authorList>
            <person name="Studholme D.J."/>
            <person name="Sarris P.F."/>
        </authorList>
    </citation>
    <scope>NUCLEOTIDE SEQUENCE</scope>
    <source>
        <strain evidence="2">PFS-102/07</strain>
        <tissue evidence="2">Leaf</tissue>
    </source>
</reference>
<sequence length="179" mass="20731">MEFWLIWNSKGKREFMLPVCSFSTERSVQKLSSVLKEASMTNLRLRRSVSDVDLAEDPIICGIFRSLRDTVPSPDSRKRSPGEQSCLNFVFQRTTIQRFHVSSLRKVIVADNQPFDSKVEDLRKKPRVVQSRGVKEKARLIQSLGLEEKARPIQNQELEEETRSIQSRGIERETHIQTD</sequence>
<comment type="caution">
    <text evidence="2">The sequence shown here is derived from an EMBL/GenBank/DDBJ whole genome shotgun (WGS) entry which is preliminary data.</text>
</comment>
<gene>
    <name evidence="2" type="ORF">F2Q70_00014871</name>
</gene>
<evidence type="ECO:0000313" key="2">
    <source>
        <dbReference type="EMBL" id="KAF2562142.1"/>
    </source>
</evidence>
<organism evidence="2">
    <name type="scientific">Brassica cretica</name>
    <name type="common">Mustard</name>
    <dbReference type="NCBI Taxonomy" id="69181"/>
    <lineage>
        <taxon>Eukaryota</taxon>
        <taxon>Viridiplantae</taxon>
        <taxon>Streptophyta</taxon>
        <taxon>Embryophyta</taxon>
        <taxon>Tracheophyta</taxon>
        <taxon>Spermatophyta</taxon>
        <taxon>Magnoliopsida</taxon>
        <taxon>eudicotyledons</taxon>
        <taxon>Gunneridae</taxon>
        <taxon>Pentapetalae</taxon>
        <taxon>rosids</taxon>
        <taxon>malvids</taxon>
        <taxon>Brassicales</taxon>
        <taxon>Brassicaceae</taxon>
        <taxon>Brassiceae</taxon>
        <taxon>Brassica</taxon>
    </lineage>
</organism>
<protein>
    <submittedName>
        <fullName evidence="2">Uncharacterized protein</fullName>
    </submittedName>
</protein>
<name>A0A8S9HZ74_BRACR</name>
<accession>A0A8S9HZ74</accession>